<name>A0A0L8KFI8_STRVR</name>
<evidence type="ECO:0000313" key="3">
    <source>
        <dbReference type="Proteomes" id="UP000037023"/>
    </source>
</evidence>
<dbReference type="InterPro" id="IPR043128">
    <property type="entry name" value="Rev_trsase/Diguanyl_cyclase"/>
</dbReference>
<dbReference type="SUPFAM" id="SSF55073">
    <property type="entry name" value="Nucleotide cyclase"/>
    <property type="match status" value="1"/>
</dbReference>
<dbReference type="PANTHER" id="PTHR45138">
    <property type="entry name" value="REGULATORY COMPONENTS OF SENSORY TRANSDUCTION SYSTEM"/>
    <property type="match status" value="1"/>
</dbReference>
<dbReference type="GO" id="GO:0043709">
    <property type="term" value="P:cell adhesion involved in single-species biofilm formation"/>
    <property type="evidence" value="ECO:0007669"/>
    <property type="project" value="TreeGrafter"/>
</dbReference>
<reference evidence="2 3" key="1">
    <citation type="submission" date="2015-06" db="EMBL/GenBank/DDBJ databases">
        <authorList>
            <person name="Hoefler B.C."/>
            <person name="Straight P.D."/>
        </authorList>
    </citation>
    <scope>NUCLEOTIDE SEQUENCE [LARGE SCALE GENOMIC DNA]</scope>
    <source>
        <strain evidence="2 3">NRRL 3427</strain>
    </source>
</reference>
<dbReference type="CDD" id="cd01949">
    <property type="entry name" value="GGDEF"/>
    <property type="match status" value="1"/>
</dbReference>
<dbReference type="PATRIC" id="fig|1938.6.peg.4004"/>
<dbReference type="PROSITE" id="PS50887">
    <property type="entry name" value="GGDEF"/>
    <property type="match status" value="1"/>
</dbReference>
<accession>A0A0L8KFI8</accession>
<evidence type="ECO:0000313" key="2">
    <source>
        <dbReference type="EMBL" id="KOG24688.1"/>
    </source>
</evidence>
<dbReference type="InterPro" id="IPR050469">
    <property type="entry name" value="Diguanylate_Cyclase"/>
</dbReference>
<dbReference type="InterPro" id="IPR029787">
    <property type="entry name" value="Nucleotide_cyclase"/>
</dbReference>
<dbReference type="SMART" id="SM00267">
    <property type="entry name" value="GGDEF"/>
    <property type="match status" value="1"/>
</dbReference>
<organism evidence="2 3">
    <name type="scientific">Streptomyces viridochromogenes</name>
    <dbReference type="NCBI Taxonomy" id="1938"/>
    <lineage>
        <taxon>Bacteria</taxon>
        <taxon>Bacillati</taxon>
        <taxon>Actinomycetota</taxon>
        <taxon>Actinomycetes</taxon>
        <taxon>Kitasatosporales</taxon>
        <taxon>Streptomycetaceae</taxon>
        <taxon>Streptomyces</taxon>
    </lineage>
</organism>
<proteinExistence type="predicted"/>
<dbReference type="PANTHER" id="PTHR45138:SF9">
    <property type="entry name" value="DIGUANYLATE CYCLASE DGCM-RELATED"/>
    <property type="match status" value="1"/>
</dbReference>
<dbReference type="RefSeq" id="WP_033206746.1">
    <property type="nucleotide sequence ID" value="NZ_LGUP01000177.1"/>
</dbReference>
<gene>
    <name evidence="2" type="ORF">ADK34_18570</name>
</gene>
<dbReference type="Proteomes" id="UP000037023">
    <property type="component" value="Unassembled WGS sequence"/>
</dbReference>
<dbReference type="NCBIfam" id="TIGR00254">
    <property type="entry name" value="GGDEF"/>
    <property type="match status" value="1"/>
</dbReference>
<dbReference type="Gene3D" id="3.30.70.270">
    <property type="match status" value="1"/>
</dbReference>
<dbReference type="GO" id="GO:0052621">
    <property type="term" value="F:diguanylate cyclase activity"/>
    <property type="evidence" value="ECO:0007669"/>
    <property type="project" value="TreeGrafter"/>
</dbReference>
<dbReference type="InterPro" id="IPR000160">
    <property type="entry name" value="GGDEF_dom"/>
</dbReference>
<sequence>MNTLATILAATGPLAAGWSGHVLWLRRRLRTARRDPLTGLRTREGFTRRATALLRDDRAVVVLADVDHFKQINDRHGHAVGDALLKATADRLAHYVGPNGVAGRLGGDEFAAVVLDTDGTVADLLAVLHGVLARPADKADPHVATTVSLGWVRAVDFPGEDLSALLSRADEAMYAAKQSRAGIKGARLGRLLSAVTGRRSGRRGAPAGAPAVGVAA</sequence>
<dbReference type="GO" id="GO:1902201">
    <property type="term" value="P:negative regulation of bacterial-type flagellum-dependent cell motility"/>
    <property type="evidence" value="ECO:0007669"/>
    <property type="project" value="TreeGrafter"/>
</dbReference>
<dbReference type="AlphaFoldDB" id="A0A0L8KFI8"/>
<protein>
    <submittedName>
        <fullName evidence="2">Diguanylate cyclase</fullName>
    </submittedName>
</protein>
<dbReference type="GO" id="GO:0005886">
    <property type="term" value="C:plasma membrane"/>
    <property type="evidence" value="ECO:0007669"/>
    <property type="project" value="TreeGrafter"/>
</dbReference>
<evidence type="ECO:0000259" key="1">
    <source>
        <dbReference type="PROSITE" id="PS50887"/>
    </source>
</evidence>
<dbReference type="OrthoDB" id="23692at2"/>
<dbReference type="Pfam" id="PF00990">
    <property type="entry name" value="GGDEF"/>
    <property type="match status" value="1"/>
</dbReference>
<dbReference type="EMBL" id="LGUP01000177">
    <property type="protein sequence ID" value="KOG24688.1"/>
    <property type="molecule type" value="Genomic_DNA"/>
</dbReference>
<comment type="caution">
    <text evidence="2">The sequence shown here is derived from an EMBL/GenBank/DDBJ whole genome shotgun (WGS) entry which is preliminary data.</text>
</comment>
<feature type="domain" description="GGDEF" evidence="1">
    <location>
        <begin position="57"/>
        <end position="191"/>
    </location>
</feature>